<dbReference type="PANTHER" id="PTHR10055:SF1">
    <property type="entry name" value="TRYPTOPHAN--TRNA LIGASE, CYTOPLASMIC"/>
    <property type="match status" value="1"/>
</dbReference>
<evidence type="ECO:0000256" key="2">
    <source>
        <dbReference type="ARBA" id="ARBA00005594"/>
    </source>
</evidence>
<keyword evidence="8 12" id="KW-0067">ATP-binding</keyword>
<organism evidence="13 14">
    <name type="scientific">Setaria digitata</name>
    <dbReference type="NCBI Taxonomy" id="48799"/>
    <lineage>
        <taxon>Eukaryota</taxon>
        <taxon>Metazoa</taxon>
        <taxon>Ecdysozoa</taxon>
        <taxon>Nematoda</taxon>
        <taxon>Chromadorea</taxon>
        <taxon>Rhabditida</taxon>
        <taxon>Spirurina</taxon>
        <taxon>Spiruromorpha</taxon>
        <taxon>Filarioidea</taxon>
        <taxon>Setariidae</taxon>
        <taxon>Setaria</taxon>
    </lineage>
</organism>
<dbReference type="PROSITE" id="PS00178">
    <property type="entry name" value="AA_TRNA_LIGASE_I"/>
    <property type="match status" value="1"/>
</dbReference>
<proteinExistence type="inferred from homology"/>
<protein>
    <recommendedName>
        <fullName evidence="4">Tryptophan--tRNA ligase, cytoplasmic</fullName>
        <ecNumber evidence="3">6.1.1.2</ecNumber>
    </recommendedName>
    <alternativeName>
        <fullName evidence="11">Tryptophanyl-tRNA synthetase</fullName>
    </alternativeName>
</protein>
<accession>A0A915PMP8</accession>
<dbReference type="InterPro" id="IPR001412">
    <property type="entry name" value="aa-tRNA-synth_I_CS"/>
</dbReference>
<dbReference type="NCBIfam" id="TIGR00233">
    <property type="entry name" value="trpS"/>
    <property type="match status" value="1"/>
</dbReference>
<keyword evidence="10 12" id="KW-0030">Aminoacyl-tRNA synthetase</keyword>
<dbReference type="FunFam" id="1.10.240.10:FF:000003">
    <property type="entry name" value="Tryptophan--tRNA ligase, cytoplasmic"/>
    <property type="match status" value="1"/>
</dbReference>
<keyword evidence="9 12" id="KW-0648">Protein biosynthesis</keyword>
<dbReference type="PRINTS" id="PR01039">
    <property type="entry name" value="TRNASYNTHTRP"/>
</dbReference>
<dbReference type="EC" id="6.1.1.2" evidence="3"/>
<keyword evidence="7 12" id="KW-0547">Nucleotide-binding</keyword>
<reference evidence="14" key="1">
    <citation type="submission" date="2022-11" db="UniProtKB">
        <authorList>
            <consortium name="WormBaseParasite"/>
        </authorList>
    </citation>
    <scope>IDENTIFICATION</scope>
</reference>
<dbReference type="GO" id="GO:0006436">
    <property type="term" value="P:tryptophanyl-tRNA aminoacylation"/>
    <property type="evidence" value="ECO:0007669"/>
    <property type="project" value="InterPro"/>
</dbReference>
<dbReference type="GO" id="GO:0005737">
    <property type="term" value="C:cytoplasm"/>
    <property type="evidence" value="ECO:0007669"/>
    <property type="project" value="UniProtKB-SubCell"/>
</dbReference>
<dbReference type="GO" id="GO:0004830">
    <property type="term" value="F:tryptophan-tRNA ligase activity"/>
    <property type="evidence" value="ECO:0007669"/>
    <property type="project" value="UniProtKB-EC"/>
</dbReference>
<keyword evidence="5" id="KW-0963">Cytoplasm</keyword>
<keyword evidence="6 12" id="KW-0436">Ligase</keyword>
<comment type="similarity">
    <text evidence="2 12">Belongs to the class-I aminoacyl-tRNA synthetase family.</text>
</comment>
<evidence type="ECO:0000256" key="1">
    <source>
        <dbReference type="ARBA" id="ARBA00004496"/>
    </source>
</evidence>
<dbReference type="CDD" id="cd00806">
    <property type="entry name" value="TrpRS_core"/>
    <property type="match status" value="1"/>
</dbReference>
<evidence type="ECO:0000256" key="5">
    <source>
        <dbReference type="ARBA" id="ARBA00022490"/>
    </source>
</evidence>
<keyword evidence="13" id="KW-1185">Reference proteome</keyword>
<evidence type="ECO:0000256" key="9">
    <source>
        <dbReference type="ARBA" id="ARBA00022917"/>
    </source>
</evidence>
<evidence type="ECO:0000256" key="8">
    <source>
        <dbReference type="ARBA" id="ARBA00022840"/>
    </source>
</evidence>
<evidence type="ECO:0000256" key="4">
    <source>
        <dbReference type="ARBA" id="ARBA00013782"/>
    </source>
</evidence>
<sequence length="442" mass="50381">MGLFLLEFIELGRMVFPGCGALIVGWLLYGQETIMVNDSFKSETTIEEEKKEDDDGDSVTPWVVTAIDKKGIDYDKLIVKFGCYKITEDLISRFERVTAQKAHPMLRRGLFFAHRDLSLILDRVEQKKPFFLYTGRGPSSGSLHLGHLVPFLFTKWLQDVFDVPLIIQITDDEKFLWKNHALDEVKHMANENMKDIIACGFTPDTTFMFLDTEYMCPSFYTNIVKIWKLVTLNQARSIFGFSGEDSMGKAAFPAVEAAPCFSTSFPSIFGGRGDIPCIIPCAIDQDPYFRMCRDVAPKLKFPKPAMIYSSFLPALQGAQGKMAASDATTCIYLDDTAKQIKNKVNKYAFSGGRDTIEEHRKYGGNCDVDISFQFLRYFMEDDDKLESIRERYTSGELLTGELKAIAIKEVQRVVAELQQRRKEVTNETVKSFTIPRRLKYTY</sequence>
<dbReference type="Pfam" id="PF00579">
    <property type="entry name" value="tRNA-synt_1b"/>
    <property type="match status" value="2"/>
</dbReference>
<evidence type="ECO:0000256" key="6">
    <source>
        <dbReference type="ARBA" id="ARBA00022598"/>
    </source>
</evidence>
<evidence type="ECO:0000256" key="12">
    <source>
        <dbReference type="RuleBase" id="RU363036"/>
    </source>
</evidence>
<evidence type="ECO:0000256" key="7">
    <source>
        <dbReference type="ARBA" id="ARBA00022741"/>
    </source>
</evidence>
<dbReference type="Gene3D" id="1.10.240.10">
    <property type="entry name" value="Tyrosyl-Transfer RNA Synthetase"/>
    <property type="match status" value="1"/>
</dbReference>
<dbReference type="PANTHER" id="PTHR10055">
    <property type="entry name" value="TRYPTOPHANYL-TRNA SYNTHETASE"/>
    <property type="match status" value="1"/>
</dbReference>
<evidence type="ECO:0000256" key="11">
    <source>
        <dbReference type="ARBA" id="ARBA00030268"/>
    </source>
</evidence>
<dbReference type="AlphaFoldDB" id="A0A915PMP8"/>
<dbReference type="WBParaSite" id="sdigi.contig27.g2112.t1">
    <property type="protein sequence ID" value="sdigi.contig27.g2112.t1"/>
    <property type="gene ID" value="sdigi.contig27.g2112"/>
</dbReference>
<evidence type="ECO:0000313" key="14">
    <source>
        <dbReference type="WBParaSite" id="sdigi.contig27.g2112.t1"/>
    </source>
</evidence>
<evidence type="ECO:0000313" key="13">
    <source>
        <dbReference type="Proteomes" id="UP000887581"/>
    </source>
</evidence>
<dbReference type="GO" id="GO:0005524">
    <property type="term" value="F:ATP binding"/>
    <property type="evidence" value="ECO:0007669"/>
    <property type="project" value="UniProtKB-KW"/>
</dbReference>
<dbReference type="InterPro" id="IPR002305">
    <property type="entry name" value="aa-tRNA-synth_Ic"/>
</dbReference>
<comment type="subcellular location">
    <subcellularLocation>
        <location evidence="1">Cytoplasm</location>
    </subcellularLocation>
</comment>
<dbReference type="InterPro" id="IPR014729">
    <property type="entry name" value="Rossmann-like_a/b/a_fold"/>
</dbReference>
<name>A0A915PMP8_9BILA</name>
<evidence type="ECO:0000256" key="10">
    <source>
        <dbReference type="ARBA" id="ARBA00023146"/>
    </source>
</evidence>
<evidence type="ECO:0000256" key="3">
    <source>
        <dbReference type="ARBA" id="ARBA00013161"/>
    </source>
</evidence>
<dbReference type="SUPFAM" id="SSF52374">
    <property type="entry name" value="Nucleotidylyl transferase"/>
    <property type="match status" value="1"/>
</dbReference>
<dbReference type="Gene3D" id="3.40.50.620">
    <property type="entry name" value="HUPs"/>
    <property type="match status" value="1"/>
</dbReference>
<dbReference type="InterPro" id="IPR002306">
    <property type="entry name" value="Trp-tRNA-ligase"/>
</dbReference>
<dbReference type="FunFam" id="3.40.50.620:FF:000033">
    <property type="entry name" value="tryptophan--tRNA ligase, cytoplasmic"/>
    <property type="match status" value="1"/>
</dbReference>
<dbReference type="Proteomes" id="UP000887581">
    <property type="component" value="Unplaced"/>
</dbReference>